<dbReference type="EMBL" id="BHZC01000001">
    <property type="protein sequence ID" value="GCD35333.1"/>
    <property type="molecule type" value="Genomic_DNA"/>
</dbReference>
<dbReference type="PANTHER" id="PTHR33164">
    <property type="entry name" value="TRANSCRIPTIONAL REGULATOR, MARR FAMILY"/>
    <property type="match status" value="1"/>
</dbReference>
<dbReference type="GO" id="GO:0003700">
    <property type="term" value="F:DNA-binding transcription factor activity"/>
    <property type="evidence" value="ECO:0007669"/>
    <property type="project" value="InterPro"/>
</dbReference>
<feature type="region of interest" description="Disordered" evidence="1">
    <location>
        <begin position="187"/>
        <end position="235"/>
    </location>
</feature>
<dbReference type="InterPro" id="IPR000835">
    <property type="entry name" value="HTH_MarR-typ"/>
</dbReference>
<dbReference type="Gene3D" id="1.10.10.10">
    <property type="entry name" value="Winged helix-like DNA-binding domain superfamily/Winged helix DNA-binding domain"/>
    <property type="match status" value="1"/>
</dbReference>
<dbReference type="InterPro" id="IPR036388">
    <property type="entry name" value="WH-like_DNA-bd_sf"/>
</dbReference>
<dbReference type="GO" id="GO:0006950">
    <property type="term" value="P:response to stress"/>
    <property type="evidence" value="ECO:0007669"/>
    <property type="project" value="TreeGrafter"/>
</dbReference>
<dbReference type="Proteomes" id="UP000287830">
    <property type="component" value="Unassembled WGS sequence"/>
</dbReference>
<feature type="domain" description="HTH marR-type" evidence="2">
    <location>
        <begin position="10"/>
        <end position="142"/>
    </location>
</feature>
<dbReference type="InterPro" id="IPR039422">
    <property type="entry name" value="MarR/SlyA-like"/>
</dbReference>
<dbReference type="InterPro" id="IPR036390">
    <property type="entry name" value="WH_DNA-bd_sf"/>
</dbReference>
<reference evidence="3 4" key="1">
    <citation type="submission" date="2018-11" db="EMBL/GenBank/DDBJ databases">
        <title>Whole genome sequence of Streptomyces chrestomyceticus NBRC 13444(T).</title>
        <authorList>
            <person name="Komaki H."/>
            <person name="Tamura T."/>
        </authorList>
    </citation>
    <scope>NUCLEOTIDE SEQUENCE [LARGE SCALE GENOMIC DNA]</scope>
    <source>
        <strain evidence="3 4">NBRC 13444</strain>
    </source>
</reference>
<dbReference type="PROSITE" id="PS50995">
    <property type="entry name" value="HTH_MARR_2"/>
    <property type="match status" value="1"/>
</dbReference>
<organism evidence="3 4">
    <name type="scientific">Streptomyces chrestomyceticus JCM 4735</name>
    <dbReference type="NCBI Taxonomy" id="1306181"/>
    <lineage>
        <taxon>Bacteria</taxon>
        <taxon>Bacillati</taxon>
        <taxon>Actinomycetota</taxon>
        <taxon>Actinomycetes</taxon>
        <taxon>Kitasatosporales</taxon>
        <taxon>Streptomycetaceae</taxon>
        <taxon>Streptomyces</taxon>
    </lineage>
</organism>
<gene>
    <name evidence="3" type="ORF">OEIGOIKO_03076</name>
</gene>
<evidence type="ECO:0000256" key="1">
    <source>
        <dbReference type="SAM" id="MobiDB-lite"/>
    </source>
</evidence>
<evidence type="ECO:0000259" key="2">
    <source>
        <dbReference type="PROSITE" id="PS50995"/>
    </source>
</evidence>
<dbReference type="PANTHER" id="PTHR33164:SF44">
    <property type="entry name" value="TRANSCRIPTIONAL REGULATORY PROTEIN"/>
    <property type="match status" value="1"/>
</dbReference>
<proteinExistence type="predicted"/>
<accession>A0A7U9PXI5</accession>
<dbReference type="SUPFAM" id="SSF46785">
    <property type="entry name" value="Winged helix' DNA-binding domain"/>
    <property type="match status" value="1"/>
</dbReference>
<evidence type="ECO:0000313" key="4">
    <source>
        <dbReference type="Proteomes" id="UP000287830"/>
    </source>
</evidence>
<name>A0A7U9PXI5_9ACTN</name>
<dbReference type="Pfam" id="PF12802">
    <property type="entry name" value="MarR_2"/>
    <property type="match status" value="1"/>
</dbReference>
<evidence type="ECO:0000313" key="3">
    <source>
        <dbReference type="EMBL" id="GCD35333.1"/>
    </source>
</evidence>
<sequence>MLDPCRPDAYDRDFTLFYFAYRAFTGAADAALAEQGMGRAHHRILTFLAYSPGMSVGELCQALQLTKQAINGPLRKLGDEQLVRVTPGERDRRRKELHLTERGADLERTLHARQRALFTAALEEAGPEAAEGWRRMLAPLAGRDWEVFTASVEARRTEGTGPTTPDPSEQRLLSGKRRLLRIEQTLRRSHHRRDAAGAGARHELQHGTAARRVVPGEAAADDGDLSGAYGARATR</sequence>
<dbReference type="SMART" id="SM00347">
    <property type="entry name" value="HTH_MARR"/>
    <property type="match status" value="1"/>
</dbReference>
<dbReference type="AlphaFoldDB" id="A0A7U9PXI5"/>
<comment type="caution">
    <text evidence="3">The sequence shown here is derived from an EMBL/GenBank/DDBJ whole genome shotgun (WGS) entry which is preliminary data.</text>
</comment>
<dbReference type="OrthoDB" id="69852at2"/>
<protein>
    <recommendedName>
        <fullName evidence="2">HTH marR-type domain-containing protein</fullName>
    </recommendedName>
</protein>